<accession>A0A448L961</accession>
<dbReference type="EMBL" id="LR134384">
    <property type="protein sequence ID" value="VEH16518.1"/>
    <property type="molecule type" value="Genomic_DNA"/>
</dbReference>
<dbReference type="KEGG" id="poc:NCTC13071_02553"/>
<protein>
    <submittedName>
        <fullName evidence="1">Uncharacterized protein</fullName>
    </submittedName>
</protein>
<proteinExistence type="predicted"/>
<dbReference type="GeneID" id="85013524"/>
<evidence type="ECO:0000313" key="2">
    <source>
        <dbReference type="Proteomes" id="UP000274578"/>
    </source>
</evidence>
<gene>
    <name evidence="1" type="ORF">NCTC13071_02553</name>
</gene>
<organism evidence="1 2">
    <name type="scientific">Segatella oris</name>
    <dbReference type="NCBI Taxonomy" id="28135"/>
    <lineage>
        <taxon>Bacteria</taxon>
        <taxon>Pseudomonadati</taxon>
        <taxon>Bacteroidota</taxon>
        <taxon>Bacteroidia</taxon>
        <taxon>Bacteroidales</taxon>
        <taxon>Prevotellaceae</taxon>
        <taxon>Segatella</taxon>
    </lineage>
</organism>
<dbReference type="RefSeq" id="WP_018920610.1">
    <property type="nucleotide sequence ID" value="NZ_CAUURG010000007.1"/>
</dbReference>
<dbReference type="AlphaFoldDB" id="A0A448L961"/>
<name>A0A448L961_9BACT</name>
<dbReference type="Proteomes" id="UP000274578">
    <property type="component" value="Chromosome 1"/>
</dbReference>
<sequence length="49" mass="5879">MKQTDFTYIKMRNKGQDVRDKAVFHAQNKRQQIKKEKLFASPFGMMSRD</sequence>
<evidence type="ECO:0000313" key="1">
    <source>
        <dbReference type="EMBL" id="VEH16518.1"/>
    </source>
</evidence>
<reference evidence="1 2" key="1">
    <citation type="submission" date="2018-12" db="EMBL/GenBank/DDBJ databases">
        <authorList>
            <consortium name="Pathogen Informatics"/>
        </authorList>
    </citation>
    <scope>NUCLEOTIDE SEQUENCE [LARGE SCALE GENOMIC DNA]</scope>
    <source>
        <strain evidence="1 2">NCTC13071</strain>
    </source>
</reference>